<dbReference type="EMBL" id="LBVV01000004">
    <property type="protein sequence ID" value="KKQ95098.1"/>
    <property type="molecule type" value="Genomic_DNA"/>
</dbReference>
<name>A0A0G0LT53_UNCC2</name>
<proteinExistence type="predicted"/>
<dbReference type="STRING" id="1618345.UT18_C0004G0050"/>
<keyword evidence="1" id="KW-1133">Transmembrane helix</keyword>
<feature type="transmembrane region" description="Helical" evidence="1">
    <location>
        <begin position="29"/>
        <end position="52"/>
    </location>
</feature>
<feature type="transmembrane region" description="Helical" evidence="1">
    <location>
        <begin position="64"/>
        <end position="85"/>
    </location>
</feature>
<reference evidence="2 3" key="1">
    <citation type="journal article" date="2015" name="Nature">
        <title>rRNA introns, odd ribosomes, and small enigmatic genomes across a large radiation of phyla.</title>
        <authorList>
            <person name="Brown C.T."/>
            <person name="Hug L.A."/>
            <person name="Thomas B.C."/>
            <person name="Sharon I."/>
            <person name="Castelle C.J."/>
            <person name="Singh A."/>
            <person name="Wilkins M.J."/>
            <person name="Williams K.H."/>
            <person name="Banfield J.F."/>
        </authorList>
    </citation>
    <scope>NUCLEOTIDE SEQUENCE [LARGE SCALE GENOMIC DNA]</scope>
</reference>
<keyword evidence="1" id="KW-0812">Transmembrane</keyword>
<keyword evidence="1" id="KW-0472">Membrane</keyword>
<dbReference type="AlphaFoldDB" id="A0A0G0LT53"/>
<sequence>MKNYWNHFVKFLTTYISVKHLFAVPRDMVFLYVLLAVSGVLFIFGLAVKFILSRKFKDKVYKKYLQFFFKWPMVLSVFGFFFAFFAYEGAVYLGYRIWIYCWIIAIISWIIYSIVKVRPNIAKDLESHKKKKEKEKWMRK</sequence>
<gene>
    <name evidence="2" type="ORF">UT18_C0004G0050</name>
</gene>
<organism evidence="2 3">
    <name type="scientific">candidate division CPR2 bacterium GW2011_GWC2_39_10</name>
    <dbReference type="NCBI Taxonomy" id="1618345"/>
    <lineage>
        <taxon>Bacteria</taxon>
        <taxon>Bacteria division CPR2</taxon>
    </lineage>
</organism>
<accession>A0A0G0LT53</accession>
<evidence type="ECO:0000256" key="1">
    <source>
        <dbReference type="SAM" id="Phobius"/>
    </source>
</evidence>
<feature type="transmembrane region" description="Helical" evidence="1">
    <location>
        <begin position="97"/>
        <end position="115"/>
    </location>
</feature>
<protein>
    <submittedName>
        <fullName evidence="2">Uncharacterized protein</fullName>
    </submittedName>
</protein>
<evidence type="ECO:0000313" key="2">
    <source>
        <dbReference type="EMBL" id="KKQ95098.1"/>
    </source>
</evidence>
<evidence type="ECO:0000313" key="3">
    <source>
        <dbReference type="Proteomes" id="UP000034207"/>
    </source>
</evidence>
<dbReference type="Proteomes" id="UP000034207">
    <property type="component" value="Unassembled WGS sequence"/>
</dbReference>
<comment type="caution">
    <text evidence="2">The sequence shown here is derived from an EMBL/GenBank/DDBJ whole genome shotgun (WGS) entry which is preliminary data.</text>
</comment>